<keyword evidence="4" id="KW-1185">Reference proteome</keyword>
<feature type="domain" description="MoaB/Mog" evidence="2">
    <location>
        <begin position="206"/>
        <end position="339"/>
    </location>
</feature>
<comment type="cofactor">
    <cofactor evidence="1">
        <name>Mg(2+)</name>
        <dbReference type="ChEBI" id="CHEBI:18420"/>
    </cofactor>
</comment>
<evidence type="ECO:0000313" key="3">
    <source>
        <dbReference type="EMBL" id="MFC6333661.1"/>
    </source>
</evidence>
<name>A0ABW1V744_9BACL</name>
<accession>A0ABW1V744</accession>
<keyword evidence="1" id="KW-0479">Metal-binding</keyword>
<dbReference type="Proteomes" id="UP001596233">
    <property type="component" value="Unassembled WGS sequence"/>
</dbReference>
<dbReference type="EC" id="2.10.1.1" evidence="1"/>
<dbReference type="PANTHER" id="PTHR10192">
    <property type="entry name" value="MOLYBDOPTERIN BIOSYNTHESIS PROTEIN"/>
    <property type="match status" value="1"/>
</dbReference>
<sequence length="358" mass="38816">MNEQQLKQQIRNENEAAEYNSKAQSTSLQEVSVYSAIGLRLAHDLTQIIPGQFKGRLFKKGHLITEEDIPKLLDIGKEHIYVMELGEHDLHEDEAARRMAQALMDDQLVLSEPHEGKVSVKSSVVGIAKIAKEIVDEVNRIGEIALATIRNNQAVMVNGQLAATRAIPLVVNKQKVELVEQIAKQYRAAHGAAPISVVALPQRQIGLLTTGSEVYNGRIKDKFGPAVKAKLEALGSIVAEQRFAPDDRDIIVREIRELVACGYDMIAVTGGMSVDPDDRTPGAIAASGAEIVSYGTPMLPGSMLLVGYIEGVPIVGLPGCVMHDPYTSFDVLLPRLLLGERIDKEDIVALGYGGLLGC</sequence>
<proteinExistence type="inferred from homology"/>
<gene>
    <name evidence="3" type="ORF">ACFP56_13615</name>
</gene>
<keyword evidence="1" id="KW-0808">Transferase</keyword>
<dbReference type="Gene3D" id="3.40.980.10">
    <property type="entry name" value="MoaB/Mog-like domain"/>
    <property type="match status" value="1"/>
</dbReference>
<comment type="pathway">
    <text evidence="1">Cofactor biosynthesis; molybdopterin biosynthesis.</text>
</comment>
<dbReference type="SMART" id="SM00852">
    <property type="entry name" value="MoCF_biosynth"/>
    <property type="match status" value="1"/>
</dbReference>
<keyword evidence="1" id="KW-0501">Molybdenum cofactor biosynthesis</keyword>
<dbReference type="PANTHER" id="PTHR10192:SF28">
    <property type="entry name" value="MOLYBDOPTERIN MOLYBDENUMTRANSFERASE"/>
    <property type="match status" value="1"/>
</dbReference>
<comment type="function">
    <text evidence="1">Catalyzes the insertion of molybdate into adenylated molybdopterin with the concomitant release of AMP.</text>
</comment>
<reference evidence="4" key="1">
    <citation type="journal article" date="2019" name="Int. J. Syst. Evol. Microbiol.">
        <title>The Global Catalogue of Microorganisms (GCM) 10K type strain sequencing project: providing services to taxonomists for standard genome sequencing and annotation.</title>
        <authorList>
            <consortium name="The Broad Institute Genomics Platform"/>
            <consortium name="The Broad Institute Genome Sequencing Center for Infectious Disease"/>
            <person name="Wu L."/>
            <person name="Ma J."/>
        </authorList>
    </citation>
    <scope>NUCLEOTIDE SEQUENCE [LARGE SCALE GENOMIC DNA]</scope>
    <source>
        <strain evidence="4">PCU 280</strain>
    </source>
</reference>
<keyword evidence="1" id="KW-0460">Magnesium</keyword>
<dbReference type="InterPro" id="IPR036425">
    <property type="entry name" value="MoaB/Mog-like_dom_sf"/>
</dbReference>
<evidence type="ECO:0000256" key="1">
    <source>
        <dbReference type="RuleBase" id="RU365090"/>
    </source>
</evidence>
<evidence type="ECO:0000259" key="2">
    <source>
        <dbReference type="SMART" id="SM00852"/>
    </source>
</evidence>
<evidence type="ECO:0000313" key="4">
    <source>
        <dbReference type="Proteomes" id="UP001596233"/>
    </source>
</evidence>
<dbReference type="Pfam" id="PF00994">
    <property type="entry name" value="MoCF_biosynth"/>
    <property type="match status" value="1"/>
</dbReference>
<keyword evidence="1" id="KW-0500">Molybdenum</keyword>
<protein>
    <recommendedName>
        <fullName evidence="1">Molybdopterin molybdenumtransferase</fullName>
        <ecNumber evidence="1">2.10.1.1</ecNumber>
    </recommendedName>
</protein>
<dbReference type="SUPFAM" id="SSF53218">
    <property type="entry name" value="Molybdenum cofactor biosynthesis proteins"/>
    <property type="match status" value="1"/>
</dbReference>
<dbReference type="InterPro" id="IPR001453">
    <property type="entry name" value="MoaB/Mog_dom"/>
</dbReference>
<comment type="caution">
    <text evidence="3">The sequence shown here is derived from an EMBL/GenBank/DDBJ whole genome shotgun (WGS) entry which is preliminary data.</text>
</comment>
<dbReference type="RefSeq" id="WP_379235361.1">
    <property type="nucleotide sequence ID" value="NZ_JBHSTE010000004.1"/>
</dbReference>
<dbReference type="CDD" id="cd03522">
    <property type="entry name" value="MoeA_like"/>
    <property type="match status" value="1"/>
</dbReference>
<comment type="similarity">
    <text evidence="1">Belongs to the MoeA family.</text>
</comment>
<organism evidence="3 4">
    <name type="scientific">Paenibacillus septentrionalis</name>
    <dbReference type="NCBI Taxonomy" id="429342"/>
    <lineage>
        <taxon>Bacteria</taxon>
        <taxon>Bacillati</taxon>
        <taxon>Bacillota</taxon>
        <taxon>Bacilli</taxon>
        <taxon>Bacillales</taxon>
        <taxon>Paenibacillaceae</taxon>
        <taxon>Paenibacillus</taxon>
    </lineage>
</organism>
<dbReference type="EMBL" id="JBHSTE010000004">
    <property type="protein sequence ID" value="MFC6333661.1"/>
    <property type="molecule type" value="Genomic_DNA"/>
</dbReference>
<dbReference type="InterPro" id="IPR038987">
    <property type="entry name" value="MoeA-like"/>
</dbReference>
<comment type="catalytic activity">
    <reaction evidence="1">
        <text>adenylyl-molybdopterin + molybdate = Mo-molybdopterin + AMP + H(+)</text>
        <dbReference type="Rhea" id="RHEA:35047"/>
        <dbReference type="ChEBI" id="CHEBI:15378"/>
        <dbReference type="ChEBI" id="CHEBI:36264"/>
        <dbReference type="ChEBI" id="CHEBI:62727"/>
        <dbReference type="ChEBI" id="CHEBI:71302"/>
        <dbReference type="ChEBI" id="CHEBI:456215"/>
    </reaction>
</comment>